<name>A0ABV1R9H6_9HYPH</name>
<keyword evidence="2" id="KW-0813">Transport</keyword>
<comment type="caution">
    <text evidence="2">The sequence shown here is derived from an EMBL/GenBank/DDBJ whole genome shotgun (WGS) entry which is preliminary data.</text>
</comment>
<dbReference type="EMBL" id="JBELQD010000046">
    <property type="protein sequence ID" value="MER2291450.1"/>
    <property type="molecule type" value="Genomic_DNA"/>
</dbReference>
<proteinExistence type="predicted"/>
<keyword evidence="2" id="KW-0762">Sugar transport</keyword>
<accession>A0ABV1R9H6</accession>
<feature type="signal peptide" evidence="1">
    <location>
        <begin position="1"/>
        <end position="27"/>
    </location>
</feature>
<feature type="chain" id="PRO_5047104230" evidence="1">
    <location>
        <begin position="28"/>
        <end position="53"/>
    </location>
</feature>
<evidence type="ECO:0000256" key="1">
    <source>
        <dbReference type="SAM" id="SignalP"/>
    </source>
</evidence>
<protein>
    <submittedName>
        <fullName evidence="2">Sugar transporter</fullName>
    </submittedName>
</protein>
<gene>
    <name evidence="2" type="ORF">ABS770_24665</name>
</gene>
<dbReference type="Proteomes" id="UP001432995">
    <property type="component" value="Unassembled WGS sequence"/>
</dbReference>
<evidence type="ECO:0000313" key="3">
    <source>
        <dbReference type="Proteomes" id="UP001432995"/>
    </source>
</evidence>
<sequence>MLRKTALTALTAAFAAGSIGGCTYLPAAGPTASAIEAGAEVATADGGVLARYE</sequence>
<evidence type="ECO:0000313" key="2">
    <source>
        <dbReference type="EMBL" id="MER2291450.1"/>
    </source>
</evidence>
<reference evidence="2" key="1">
    <citation type="submission" date="2024-06" db="EMBL/GenBank/DDBJ databases">
        <authorList>
            <person name="Campbell A.G."/>
        </authorList>
    </citation>
    <scope>NUCLEOTIDE SEQUENCE</scope>
    <source>
        <strain evidence="2">EM17</strain>
    </source>
</reference>
<organism evidence="2 3">
    <name type="scientific">Methylobacterium brachiatum</name>
    <dbReference type="NCBI Taxonomy" id="269660"/>
    <lineage>
        <taxon>Bacteria</taxon>
        <taxon>Pseudomonadati</taxon>
        <taxon>Pseudomonadota</taxon>
        <taxon>Alphaproteobacteria</taxon>
        <taxon>Hyphomicrobiales</taxon>
        <taxon>Methylobacteriaceae</taxon>
        <taxon>Methylobacterium</taxon>
    </lineage>
</organism>
<dbReference type="PROSITE" id="PS51257">
    <property type="entry name" value="PROKAR_LIPOPROTEIN"/>
    <property type="match status" value="1"/>
</dbReference>
<keyword evidence="3" id="KW-1185">Reference proteome</keyword>
<keyword evidence="1" id="KW-0732">Signal</keyword>
<feature type="non-terminal residue" evidence="2">
    <location>
        <position position="53"/>
    </location>
</feature>